<dbReference type="OrthoDB" id="2990299at2"/>
<gene>
    <name evidence="1" type="ORF">KIN_29610</name>
</gene>
<sequence length="142" mass="16416">MDEKPHNFSIYFLIIHPTINPDVITEGLGLTPYMAKRFGDDRKAPNGNPLPGKWRDSRWGYSLREVTDRNFFSNFHRFLVRMEPRREFIVSLVDDGAHVSLTIQLSGHRNIGACMKPETAKLLVDMKIELGLEIFPYSANFY</sequence>
<protein>
    <recommendedName>
        <fullName evidence="3">DUF4279 domain-containing protein</fullName>
    </recommendedName>
</protein>
<dbReference type="Proteomes" id="UP000436822">
    <property type="component" value="Unassembled WGS sequence"/>
</dbReference>
<evidence type="ECO:0000313" key="2">
    <source>
        <dbReference type="Proteomes" id="UP000436822"/>
    </source>
</evidence>
<dbReference type="InterPro" id="IPR025459">
    <property type="entry name" value="DUF4279"/>
</dbReference>
<dbReference type="Pfam" id="PF14106">
    <property type="entry name" value="DUF4279"/>
    <property type="match status" value="1"/>
</dbReference>
<organism evidence="1 2">
    <name type="scientific">Litoreibacter roseus</name>
    <dbReference type="NCBI Taxonomy" id="2601869"/>
    <lineage>
        <taxon>Bacteria</taxon>
        <taxon>Pseudomonadati</taxon>
        <taxon>Pseudomonadota</taxon>
        <taxon>Alphaproteobacteria</taxon>
        <taxon>Rhodobacterales</taxon>
        <taxon>Roseobacteraceae</taxon>
        <taxon>Litoreibacter</taxon>
    </lineage>
</organism>
<accession>A0A6N6JIW2</accession>
<keyword evidence="2" id="KW-1185">Reference proteome</keyword>
<reference evidence="1 2" key="1">
    <citation type="submission" date="2019-12" db="EMBL/GenBank/DDBJ databases">
        <title>Litoreibacter badius sp. nov., a novel bacteriochlorophyll a-containing bacterium in the genus Litoreibacter.</title>
        <authorList>
            <person name="Kanamuro M."/>
            <person name="Takabe Y."/>
            <person name="Mori K."/>
            <person name="Takaichi S."/>
            <person name="Hanada S."/>
        </authorList>
    </citation>
    <scope>NUCLEOTIDE SEQUENCE [LARGE SCALE GENOMIC DNA]</scope>
    <source>
        <strain evidence="1 2">K6</strain>
    </source>
</reference>
<dbReference type="AlphaFoldDB" id="A0A6N6JIW2"/>
<proteinExistence type="predicted"/>
<evidence type="ECO:0008006" key="3">
    <source>
        <dbReference type="Google" id="ProtNLM"/>
    </source>
</evidence>
<evidence type="ECO:0000313" key="1">
    <source>
        <dbReference type="EMBL" id="GFE65887.1"/>
    </source>
</evidence>
<name>A0A6N6JIW2_9RHOB</name>
<dbReference type="EMBL" id="BLJE01000003">
    <property type="protein sequence ID" value="GFE65887.1"/>
    <property type="molecule type" value="Genomic_DNA"/>
</dbReference>
<dbReference type="RefSeq" id="WP_159808414.1">
    <property type="nucleotide sequence ID" value="NZ_BLJE01000003.1"/>
</dbReference>
<comment type="caution">
    <text evidence="1">The sequence shown here is derived from an EMBL/GenBank/DDBJ whole genome shotgun (WGS) entry which is preliminary data.</text>
</comment>